<organism evidence="1 2">
    <name type="scientific">Pseudonocardia benzenivorans</name>
    <dbReference type="NCBI Taxonomy" id="228005"/>
    <lineage>
        <taxon>Bacteria</taxon>
        <taxon>Bacillati</taxon>
        <taxon>Actinomycetota</taxon>
        <taxon>Actinomycetes</taxon>
        <taxon>Pseudonocardiales</taxon>
        <taxon>Pseudonocardiaceae</taxon>
        <taxon>Pseudonocardia</taxon>
    </lineage>
</organism>
<comment type="caution">
    <text evidence="1">The sequence shown here is derived from an EMBL/GenBank/DDBJ whole genome shotgun (WGS) entry which is preliminary data.</text>
</comment>
<proteinExistence type="predicted"/>
<keyword evidence="2" id="KW-1185">Reference proteome</keyword>
<name>A0ABW3VLW4_9PSEU</name>
<gene>
    <name evidence="1" type="ORF">ACFQ34_19810</name>
</gene>
<evidence type="ECO:0000313" key="1">
    <source>
        <dbReference type="EMBL" id="MFD1235541.1"/>
    </source>
</evidence>
<evidence type="ECO:0008006" key="3">
    <source>
        <dbReference type="Google" id="ProtNLM"/>
    </source>
</evidence>
<dbReference type="RefSeq" id="WP_103380602.1">
    <property type="nucleotide sequence ID" value="NZ_BAABKS010000005.1"/>
</dbReference>
<sequence length="237" mass="24340">MTGSRPENMRAAVAEYVAALHRAYLAQADTFPPAVRGAMPLLAAGPPITVAAVGARNLHLLATREGLGPLRGQEVEVAGTLPGLDWTVRFYDPVVVPALGLLEEADGPAYDGVRSALGVGTVVYHVVAQPGSGLTPHHAAHVGSGLASGHSAAARDFETIRSRVRGREHLVDELAGAASAGLPHAQALLAKAISPHNAEVAAAADGLDPDSIRRALVTAVGGRRDWTPRPPGAEATT</sequence>
<accession>A0ABW3VLW4</accession>
<evidence type="ECO:0000313" key="2">
    <source>
        <dbReference type="Proteomes" id="UP001597182"/>
    </source>
</evidence>
<reference evidence="2" key="1">
    <citation type="journal article" date="2019" name="Int. J. Syst. Evol. Microbiol.">
        <title>The Global Catalogue of Microorganisms (GCM) 10K type strain sequencing project: providing services to taxonomists for standard genome sequencing and annotation.</title>
        <authorList>
            <consortium name="The Broad Institute Genomics Platform"/>
            <consortium name="The Broad Institute Genome Sequencing Center for Infectious Disease"/>
            <person name="Wu L."/>
            <person name="Ma J."/>
        </authorList>
    </citation>
    <scope>NUCLEOTIDE SEQUENCE [LARGE SCALE GENOMIC DNA]</scope>
    <source>
        <strain evidence="2">CCUG 49018</strain>
    </source>
</reference>
<protein>
    <recommendedName>
        <fullName evidence="3">ANTAR domain-containing protein</fullName>
    </recommendedName>
</protein>
<dbReference type="Proteomes" id="UP001597182">
    <property type="component" value="Unassembled WGS sequence"/>
</dbReference>
<dbReference type="EMBL" id="JBHTMB010000164">
    <property type="protein sequence ID" value="MFD1235541.1"/>
    <property type="molecule type" value="Genomic_DNA"/>
</dbReference>